<reference evidence="1" key="1">
    <citation type="submission" date="2016-10" db="EMBL/GenBank/DDBJ databases">
        <authorList>
            <person name="See-Too W.S."/>
        </authorList>
    </citation>
    <scope>NUCLEOTIDE SEQUENCE</scope>
    <source>
        <strain evidence="1">DSM 22276</strain>
    </source>
</reference>
<accession>A0A1C7EIN8</accession>
<sequence length="223" mass="26162">MELELYSKGEVIDYVYQYSKYHGNLLVYCERIAKEETANGFATLIFLFNITENIFKGITEDYDVNFYEVIHNLRNQKYISREEYVFLNKGKTSVRGLRNIFAHADLSKYNLVFLENGKEVLYPLSENETCVILYDILSDVVFNLLLKVVSVNFVNPIPLNLDNTIKSIKLNLKEFSPEELMRFKGLEPKEIVEWEDFSEANRYRFAENASDVNVLAEILRYLK</sequence>
<evidence type="ECO:0000313" key="2">
    <source>
        <dbReference type="Proteomes" id="UP000092495"/>
    </source>
</evidence>
<dbReference type="AlphaFoldDB" id="A0A1C7EIN8"/>
<dbReference type="EMBL" id="CP016543">
    <property type="protein sequence ID" value="ANU23844.1"/>
    <property type="molecule type" value="Genomic_DNA"/>
</dbReference>
<proteinExistence type="predicted"/>
<dbReference type="RefSeq" id="WP_065526829.1">
    <property type="nucleotide sequence ID" value="NZ_CP016543.2"/>
</dbReference>
<dbReference type="Proteomes" id="UP000092495">
    <property type="component" value="Chromosome"/>
</dbReference>
<evidence type="ECO:0000313" key="1">
    <source>
        <dbReference type="EMBL" id="ANU23844.1"/>
    </source>
</evidence>
<dbReference type="KEGG" id="pdg:BCM40_10905"/>
<gene>
    <name evidence="1" type="ORF">BCM40_10905</name>
</gene>
<protein>
    <submittedName>
        <fullName evidence="1">Uncharacterized protein</fullName>
    </submittedName>
</protein>
<keyword evidence="2" id="KW-1185">Reference proteome</keyword>
<name>A0A1C7EIN8_9BACL</name>
<dbReference type="OrthoDB" id="2083644at2"/>
<organism evidence="1 2">
    <name type="scientific">Planococcus donghaensis</name>
    <dbReference type="NCBI Taxonomy" id="414778"/>
    <lineage>
        <taxon>Bacteria</taxon>
        <taxon>Bacillati</taxon>
        <taxon>Bacillota</taxon>
        <taxon>Bacilli</taxon>
        <taxon>Bacillales</taxon>
        <taxon>Caryophanaceae</taxon>
        <taxon>Planococcus</taxon>
    </lineage>
</organism>